<keyword evidence="11" id="KW-0472">Membrane</keyword>
<dbReference type="InterPro" id="IPR006895">
    <property type="entry name" value="Znf_Sec23_Sec24"/>
</dbReference>
<keyword evidence="8" id="KW-0931">ER-Golgi transport</keyword>
<feature type="domain" description="Sec23/Sec24 helical" evidence="17">
    <location>
        <begin position="2069"/>
        <end position="2170"/>
    </location>
</feature>
<keyword evidence="6" id="KW-0963">Cytoplasm</keyword>
<keyword evidence="9" id="KW-0653">Protein transport</keyword>
<evidence type="ECO:0000256" key="3">
    <source>
        <dbReference type="ARBA" id="ARBA00004397"/>
    </source>
</evidence>
<name>A0A5E4NFE3_9HEMI</name>
<evidence type="ECO:0000256" key="1">
    <source>
        <dbReference type="ARBA" id="ARBA00004299"/>
    </source>
</evidence>
<dbReference type="Pfam" id="PF04811">
    <property type="entry name" value="Sec23_trunk"/>
    <property type="match status" value="1"/>
</dbReference>
<evidence type="ECO:0000256" key="2">
    <source>
        <dbReference type="ARBA" id="ARBA00004394"/>
    </source>
</evidence>
<feature type="compositionally biased region" description="Low complexity" evidence="13">
    <location>
        <begin position="1338"/>
        <end position="1350"/>
    </location>
</feature>
<dbReference type="InterPro" id="IPR036174">
    <property type="entry name" value="Znf_Sec23_Sec24_sf"/>
</dbReference>
<feature type="compositionally biased region" description="Low complexity" evidence="13">
    <location>
        <begin position="334"/>
        <end position="354"/>
    </location>
</feature>
<feature type="compositionally biased region" description="Polar residues" evidence="13">
    <location>
        <begin position="1351"/>
        <end position="1417"/>
    </location>
</feature>
<dbReference type="EMBL" id="CABPRJ010001953">
    <property type="protein sequence ID" value="VVC42427.1"/>
    <property type="molecule type" value="Genomic_DNA"/>
</dbReference>
<dbReference type="Pfam" id="PF08033">
    <property type="entry name" value="Sec23_BS"/>
    <property type="match status" value="1"/>
</dbReference>
<dbReference type="GO" id="GO:0030127">
    <property type="term" value="C:COPII vesicle coat"/>
    <property type="evidence" value="ECO:0007669"/>
    <property type="project" value="InterPro"/>
</dbReference>
<feature type="domain" description="Sec23/Sec24 beta-sandwich" evidence="18">
    <location>
        <begin position="1974"/>
        <end position="2058"/>
    </location>
</feature>
<dbReference type="InterPro" id="IPR036175">
    <property type="entry name" value="Sec23/24_helical_dom_sf"/>
</dbReference>
<gene>
    <name evidence="20" type="ORF">CINCED_3A010523</name>
</gene>
<dbReference type="Pfam" id="PF04810">
    <property type="entry name" value="zf-Sec23_Sec24"/>
    <property type="match status" value="1"/>
</dbReference>
<evidence type="ECO:0000313" key="20">
    <source>
        <dbReference type="EMBL" id="VVC42427.1"/>
    </source>
</evidence>
<comment type="subcellular location">
    <subcellularLocation>
        <location evidence="1">Cytoplasmic vesicle</location>
        <location evidence="1">COPII-coated vesicle membrane</location>
        <topology evidence="1">Peripheral membrane protein</topology>
        <orientation evidence="1">Cytoplasmic side</orientation>
    </subcellularLocation>
    <subcellularLocation>
        <location evidence="3">Endoplasmic reticulum membrane</location>
        <topology evidence="3">Peripheral membrane protein</topology>
        <orientation evidence="3">Cytoplasmic side</orientation>
    </subcellularLocation>
    <subcellularLocation>
        <location evidence="2">Golgi apparatus membrane</location>
    </subcellularLocation>
</comment>
<evidence type="ECO:0000256" key="12">
    <source>
        <dbReference type="ARBA" id="ARBA00023329"/>
    </source>
</evidence>
<evidence type="ECO:0000259" key="16">
    <source>
        <dbReference type="Pfam" id="PF04811"/>
    </source>
</evidence>
<feature type="compositionally biased region" description="Polar residues" evidence="13">
    <location>
        <begin position="156"/>
        <end position="170"/>
    </location>
</feature>
<feature type="compositionally biased region" description="Polar residues" evidence="13">
    <location>
        <begin position="1316"/>
        <end position="1337"/>
    </location>
</feature>
<evidence type="ECO:0000259" key="15">
    <source>
        <dbReference type="Pfam" id="PF04810"/>
    </source>
</evidence>
<feature type="compositionally biased region" description="Polar residues" evidence="13">
    <location>
        <begin position="289"/>
        <end position="298"/>
    </location>
</feature>
<keyword evidence="10" id="KW-0333">Golgi apparatus</keyword>
<dbReference type="GO" id="GO:0005789">
    <property type="term" value="C:endoplasmic reticulum membrane"/>
    <property type="evidence" value="ECO:0007669"/>
    <property type="project" value="UniProtKB-SubCell"/>
</dbReference>
<dbReference type="SUPFAM" id="SSF82754">
    <property type="entry name" value="C-terminal, gelsolin-like domain of Sec23/24"/>
    <property type="match status" value="1"/>
</dbReference>
<protein>
    <submittedName>
        <fullName evidence="19">Sec23/Sec24, trunk domain,Sec23/Sec24 beta-sandwich,ADF-H/Gelsolin-like domain,Zinc finger</fullName>
    </submittedName>
</protein>
<comment type="similarity">
    <text evidence="4">Belongs to the SEC23/SEC24 family. SEC24 subfamily.</text>
</comment>
<feature type="region of interest" description="Disordered" evidence="13">
    <location>
        <begin position="289"/>
        <end position="320"/>
    </location>
</feature>
<evidence type="ECO:0000259" key="18">
    <source>
        <dbReference type="Pfam" id="PF08033"/>
    </source>
</evidence>
<dbReference type="InterPro" id="IPR006900">
    <property type="entry name" value="Sec23/24_helical_dom"/>
</dbReference>
<dbReference type="GO" id="GO:0090110">
    <property type="term" value="P:COPII-coated vesicle cargo loading"/>
    <property type="evidence" value="ECO:0007669"/>
    <property type="project" value="TreeGrafter"/>
</dbReference>
<feature type="compositionally biased region" description="Polar residues" evidence="13">
    <location>
        <begin position="306"/>
        <end position="320"/>
    </location>
</feature>
<evidence type="ECO:0000256" key="6">
    <source>
        <dbReference type="ARBA" id="ARBA00022490"/>
    </source>
</evidence>
<dbReference type="Gene3D" id="3.40.20.10">
    <property type="entry name" value="Severin"/>
    <property type="match status" value="1"/>
</dbReference>
<evidence type="ECO:0000256" key="10">
    <source>
        <dbReference type="ARBA" id="ARBA00023034"/>
    </source>
</evidence>
<reference evidence="20 21" key="1">
    <citation type="submission" date="2019-08" db="EMBL/GenBank/DDBJ databases">
        <authorList>
            <person name="Alioto T."/>
            <person name="Alioto T."/>
            <person name="Gomez Garrido J."/>
        </authorList>
    </citation>
    <scope>NUCLEOTIDE SEQUENCE [LARGE SCALE GENOMIC DNA]</scope>
</reference>
<evidence type="ECO:0000256" key="11">
    <source>
        <dbReference type="ARBA" id="ARBA00023136"/>
    </source>
</evidence>
<dbReference type="InterPro" id="IPR006896">
    <property type="entry name" value="Sec23/24_trunk_dom"/>
</dbReference>
<evidence type="ECO:0000256" key="7">
    <source>
        <dbReference type="ARBA" id="ARBA00022824"/>
    </source>
</evidence>
<feature type="region of interest" description="Disordered" evidence="13">
    <location>
        <begin position="1"/>
        <end position="68"/>
    </location>
</feature>
<dbReference type="GO" id="GO:0006886">
    <property type="term" value="P:intracellular protein transport"/>
    <property type="evidence" value="ECO:0007669"/>
    <property type="project" value="InterPro"/>
</dbReference>
<evidence type="ECO:0000313" key="21">
    <source>
        <dbReference type="Proteomes" id="UP000325440"/>
    </source>
</evidence>
<feature type="domain" description="Gelsolin-like" evidence="14">
    <location>
        <begin position="2197"/>
        <end position="2248"/>
    </location>
</feature>
<dbReference type="InterPro" id="IPR012990">
    <property type="entry name" value="Beta-sandwich_Sec23_24"/>
</dbReference>
<keyword evidence="21" id="KW-1185">Reference proteome</keyword>
<dbReference type="OrthoDB" id="49016at2759"/>
<evidence type="ECO:0000259" key="14">
    <source>
        <dbReference type="Pfam" id="PF00626"/>
    </source>
</evidence>
<dbReference type="InterPro" id="IPR036180">
    <property type="entry name" value="Gelsolin-like_dom_sf"/>
</dbReference>
<dbReference type="InterPro" id="IPR007123">
    <property type="entry name" value="Gelsolin-like_dom"/>
</dbReference>
<dbReference type="GO" id="GO:0000139">
    <property type="term" value="C:Golgi membrane"/>
    <property type="evidence" value="ECO:0007669"/>
    <property type="project" value="UniProtKB-SubCell"/>
</dbReference>
<dbReference type="InterPro" id="IPR050550">
    <property type="entry name" value="SEC23_SEC24_subfamily"/>
</dbReference>
<keyword evidence="5" id="KW-0813">Transport</keyword>
<feature type="region of interest" description="Disordered" evidence="13">
    <location>
        <begin position="1162"/>
        <end position="1272"/>
    </location>
</feature>
<proteinExistence type="inferred from homology"/>
<dbReference type="EMBL" id="CABPRJ010001953">
    <property type="protein sequence ID" value="VVC42426.1"/>
    <property type="molecule type" value="Genomic_DNA"/>
</dbReference>
<dbReference type="SUPFAM" id="SSF81995">
    <property type="entry name" value="beta-sandwich domain of Sec23/24"/>
    <property type="match status" value="1"/>
</dbReference>
<dbReference type="Pfam" id="PF04815">
    <property type="entry name" value="Sec23_helical"/>
    <property type="match status" value="1"/>
</dbReference>
<evidence type="ECO:0000256" key="8">
    <source>
        <dbReference type="ARBA" id="ARBA00022892"/>
    </source>
</evidence>
<evidence type="ECO:0000256" key="13">
    <source>
        <dbReference type="SAM" id="MobiDB-lite"/>
    </source>
</evidence>
<dbReference type="InterPro" id="IPR036465">
    <property type="entry name" value="vWFA_dom_sf"/>
</dbReference>
<feature type="region of interest" description="Disordered" evidence="13">
    <location>
        <begin position="1316"/>
        <end position="1417"/>
    </location>
</feature>
<sequence>MDHQQRLNYFQQNRNLSSTSSQDQSPFQDTRNTNPVAGPLINNHLYQTEPSNHLPHPSGPPRTNAKGIYENSLQSSNSNVSFAQSNAENYPINPDFQLQPHLTGLLQQQSKRVPELYPVDSNITSIAENMNTNHFSLNKSYPEPKIIEYDLEETSTDSSPQHTSSLYSESTDQDSESIHPNNVYLKHTLNKPTECHITKESKTILSSNQDYPVPSQFADLSLNRNDSIDNHHSILHNTYSQVVDADIVEDIPLSDNIIQHEIESNIENPELQTNEQKFDYYANKNESSTNKFNYQNEHGPNPYLKSKTNPVSFNMDSSSDKTNLSQFNEGLYFSQPNSLDQSSSLNSPSSQTQSKPLFPYNNTEILSHKQESSIINNLSDCTQSGDKIQQNKLIFQNLNAPTDIKLQSNIINSNNQSTPETQILNNQNNFQSISSSTSNLCKQQNLPYTNSINQQLTYSSSKSSASEFLNDISSITNQQFTIYNSSLTSSVSSTQSVGPITSATISTLNDSSTVKIKENYNESQHQTSDDQASQLLNNLSKSDKNSLVNSIKQDLINTLNSKFDIKPLQTPNDNLIKNQQETIANHSSSIYNQSNESQTDYVKSLPPITITTFTQPNNLFNSKSTTSQIETTYYQSSQNQLTSQQSENGSIQTPSDMFSNNSAHVSNLINHQNLMTASTVGQNVGNYFYSTNTSNQSVFNHQSSNLLFHSQQNSNTQDVVKPITSSFPHSEESKHCTMLSHIQSSPLNSLSVNQKSPLMKKESDLVECVELDSSNSKDILKLNSIDSVKSAATFQSNKLNVDLLENTEIKTFNSLASNILPPNDQFSSMTIDNQQNLPVSQTFVQEPTSSASYFSKGTLIDKKDLSLQNLSSTVHDTNYSTPDLSEDNNTPQSVMNKQTDLLSLNPDQPTAHSFSSLPINNESALKEQLESNKFLSQQSSNNKITSNSVPPLMSSNQSKLEILSSSLPVTNQYATSLSRIQSLPIVVPHNSLYVNQLSPQIFSTQSNIDNVKSSDSTSNLNTKQLFNNPPVPMHGPSTSFGAKQFPHQMFDNQPKSDTVANQYSSETSNNQLTSTNIRPPISKESVYQFASQMLNSPVKLEIMPPLQSTSGYPLVQSFNNQSIQNTISAVSSATNQLQSQMFADQPKLGTSPLKSTEKQCQTKSSSNQTMLNTVPPVSSTSSFLPKQMFNNASKSYLSSQTPSNQYPPQTFNSQPRPNNIMVPPIFPVSNQLPQPNYSNNQPKPDDISTTQSTSQILPQPFSHSTPYQVPPQVYTGVQHKSSFSFQSLPSQPLSQPLNNIPKSNIVPLVTSTQNQFSPHMVGNQSGLDSDQINKPTVSQYSPQSLSSQSLTAIPSIQQGTPNQFPSQLFSNQSKPNISQFSQSTTNQYPSQPFINQPGQQILSTSNNQQPPTSNQFYNPTNSTQLTYNQWTPHPSTMNQLSKLSTAPFSNVHFSNQANHSMLPQPIATNLHSNTSINQQTQKKMLPPNLLSANNFYKQGNENIKQSLPPTMLPNQNMQMGSKEYPQKNNIDYSSQINYQLSNSIQAQQGFQQQDPYRPEQNASVVQQGFAKTWGHDNVDLLKSRDVLPSDGVQPAEIKLPQGYANCDNCSPDIFRCTLNKFPSSKNLLDKSRLPLGILIHPYKDLPCLTVIQCDTITRCRNCRSYINPFVQFIDNAHWKCNLCYRVNDLPSEFQIDPYTKTLGDPSRRPEIQNATIEYIASQDYMVRPPQPALYLFLLDVSRNATLTGYLEIVCERILNKIMTNDIPGDSRTNIGFVTFDSCVHFYQIANGDGGRPKQLIVSDISDIFLPLPDGLIVNLEENKSSIKDLLTSLPNLYRESYDNGCALGAALQAAFKILAPRGGRVTVFQACLPNCGPGSLQARDDGTAQTGDRVQHMTPSTDFYKKLALECSAEQIAVDIFFVSSQYLDIATISGISKYSAGCVHNFSQFDVKSPTIVTRFINCFDRYLTRKIGFEALLRLRCTRGVAIHSFHGNFFVRSSDLLMMPNVNPDNAYGMQLSIEDNLDGVSIVCFQAALLYTSSNAERRIRVHTLCIPVTDNLSDVFHNADQQAITCLIAKMAVDRSTEKSLSDAREAFFNAISDSLSAFKLGCSSYGGLGTMLSPLSLRVFPLYILAMLKHSAFRTNQPTRLDDRMFSMCQMKSLPLSCLIQYIYPDLYPIHALDEQPKIDYEKLTGIPLPPVLQLSAERIESNGIYLMDDNETLTIFIGHRCSDLLIQKLFGYVNLNSMPELIVSKIITSSNLVI</sequence>
<evidence type="ECO:0000256" key="9">
    <source>
        <dbReference type="ARBA" id="ARBA00022927"/>
    </source>
</evidence>
<dbReference type="Gene3D" id="2.30.30.380">
    <property type="entry name" value="Zn-finger domain of Sec23/24"/>
    <property type="match status" value="1"/>
</dbReference>
<evidence type="ECO:0000313" key="19">
    <source>
        <dbReference type="EMBL" id="VVC42426.1"/>
    </source>
</evidence>
<evidence type="ECO:0000259" key="17">
    <source>
        <dbReference type="Pfam" id="PF04815"/>
    </source>
</evidence>
<organism evidence="20 21">
    <name type="scientific">Cinara cedri</name>
    <dbReference type="NCBI Taxonomy" id="506608"/>
    <lineage>
        <taxon>Eukaryota</taxon>
        <taxon>Metazoa</taxon>
        <taxon>Ecdysozoa</taxon>
        <taxon>Arthropoda</taxon>
        <taxon>Hexapoda</taxon>
        <taxon>Insecta</taxon>
        <taxon>Pterygota</taxon>
        <taxon>Neoptera</taxon>
        <taxon>Paraneoptera</taxon>
        <taxon>Hemiptera</taxon>
        <taxon>Sternorrhyncha</taxon>
        <taxon>Aphidomorpha</taxon>
        <taxon>Aphidoidea</taxon>
        <taxon>Aphididae</taxon>
        <taxon>Lachninae</taxon>
        <taxon>Cinara</taxon>
    </lineage>
</organism>
<accession>A0A5E4NFE3</accession>
<dbReference type="SUPFAM" id="SSF81811">
    <property type="entry name" value="Helical domain of Sec23/24"/>
    <property type="match status" value="1"/>
</dbReference>
<evidence type="ECO:0000256" key="5">
    <source>
        <dbReference type="ARBA" id="ARBA00022448"/>
    </source>
</evidence>
<dbReference type="SUPFAM" id="SSF82919">
    <property type="entry name" value="Zn-finger domain of Sec23/24"/>
    <property type="match status" value="1"/>
</dbReference>
<feature type="region of interest" description="Disordered" evidence="13">
    <location>
        <begin position="333"/>
        <end position="357"/>
    </location>
</feature>
<dbReference type="PANTHER" id="PTHR13803:SF39">
    <property type="entry name" value="SECRETORY 24AB, ISOFORM A"/>
    <property type="match status" value="1"/>
</dbReference>
<feature type="region of interest" description="Disordered" evidence="13">
    <location>
        <begin position="1057"/>
        <end position="1077"/>
    </location>
</feature>
<feature type="region of interest" description="Disordered" evidence="13">
    <location>
        <begin position="873"/>
        <end position="893"/>
    </location>
</feature>
<dbReference type="PANTHER" id="PTHR13803">
    <property type="entry name" value="SEC24-RELATED PROTEIN"/>
    <property type="match status" value="1"/>
</dbReference>
<keyword evidence="12" id="KW-0968">Cytoplasmic vesicle</keyword>
<dbReference type="Gene3D" id="3.40.50.410">
    <property type="entry name" value="von Willebrand factor, type A domain"/>
    <property type="match status" value="1"/>
</dbReference>
<dbReference type="Gene3D" id="1.20.120.730">
    <property type="entry name" value="Sec23/Sec24 helical domain"/>
    <property type="match status" value="1"/>
</dbReference>
<keyword evidence="7" id="KW-0256">Endoplasmic reticulum</keyword>
<evidence type="ECO:0000256" key="4">
    <source>
        <dbReference type="ARBA" id="ARBA00008334"/>
    </source>
</evidence>
<feature type="domain" description="Zinc finger Sec23/Sec24-type" evidence="15">
    <location>
        <begin position="1656"/>
        <end position="1692"/>
    </location>
</feature>
<dbReference type="GO" id="GO:0000149">
    <property type="term" value="F:SNARE binding"/>
    <property type="evidence" value="ECO:0007669"/>
    <property type="project" value="TreeGrafter"/>
</dbReference>
<dbReference type="Proteomes" id="UP000325440">
    <property type="component" value="Unassembled WGS sequence"/>
</dbReference>
<dbReference type="GO" id="GO:0008270">
    <property type="term" value="F:zinc ion binding"/>
    <property type="evidence" value="ECO:0007669"/>
    <property type="project" value="InterPro"/>
</dbReference>
<feature type="region of interest" description="Disordered" evidence="13">
    <location>
        <begin position="153"/>
        <end position="178"/>
    </location>
</feature>
<dbReference type="GO" id="GO:0070971">
    <property type="term" value="C:endoplasmic reticulum exit site"/>
    <property type="evidence" value="ECO:0007669"/>
    <property type="project" value="TreeGrafter"/>
</dbReference>
<feature type="compositionally biased region" description="Polar residues" evidence="13">
    <location>
        <begin position="1"/>
        <end position="35"/>
    </location>
</feature>
<dbReference type="InterPro" id="IPR029006">
    <property type="entry name" value="ADF-H/Gelsolin-like_dom_sf"/>
</dbReference>
<dbReference type="EMBL" id="CABPRJ010001953">
    <property type="protein sequence ID" value="VVC42425.1"/>
    <property type="molecule type" value="Genomic_DNA"/>
</dbReference>
<dbReference type="Gene3D" id="2.60.40.1670">
    <property type="entry name" value="beta-sandwich domain of Sec23/24"/>
    <property type="match status" value="1"/>
</dbReference>
<dbReference type="SUPFAM" id="SSF53300">
    <property type="entry name" value="vWA-like"/>
    <property type="match status" value="1"/>
</dbReference>
<feature type="domain" description="Sec23/Sec24 trunk" evidence="16">
    <location>
        <begin position="1729"/>
        <end position="1968"/>
    </location>
</feature>
<dbReference type="Pfam" id="PF00626">
    <property type="entry name" value="Gelsolin"/>
    <property type="match status" value="1"/>
</dbReference>
<feature type="compositionally biased region" description="Polar residues" evidence="13">
    <location>
        <begin position="1162"/>
        <end position="1217"/>
    </location>
</feature>
<feature type="compositionally biased region" description="Polar residues" evidence="13">
    <location>
        <begin position="1228"/>
        <end position="1267"/>
    </location>
</feature>